<dbReference type="InterPro" id="IPR036291">
    <property type="entry name" value="NAD(P)-bd_dom_sf"/>
</dbReference>
<dbReference type="STRING" id="436010.A0A166R7F9"/>
<dbReference type="OrthoDB" id="191139at2759"/>
<dbReference type="GO" id="GO:0016491">
    <property type="term" value="F:oxidoreductase activity"/>
    <property type="evidence" value="ECO:0007669"/>
    <property type="project" value="UniProtKB-KW"/>
</dbReference>
<dbReference type="PANTHER" id="PTHR24320:SF236">
    <property type="entry name" value="SHORT-CHAIN DEHYDROGENASE-RELATED"/>
    <property type="match status" value="1"/>
</dbReference>
<comment type="similarity">
    <text evidence="1">Belongs to the short-chain dehydrogenases/reductases (SDR) family.</text>
</comment>
<keyword evidence="6" id="KW-1185">Reference proteome</keyword>
<feature type="signal peptide" evidence="4">
    <location>
        <begin position="1"/>
        <end position="15"/>
    </location>
</feature>
<evidence type="ECO:0000256" key="4">
    <source>
        <dbReference type="SAM" id="SignalP"/>
    </source>
</evidence>
<keyword evidence="3" id="KW-0560">Oxidoreductase</keyword>
<keyword evidence="2" id="KW-0521">NADP</keyword>
<sequence length="312" mass="34030">MGALISALVAFFLEAFPPATKFTAEDIPDLSGSVAIVTGGASGIGLETVKALLTHNAKVYIAGRSKKNAHEAINNLKEQTGKYAHFLQLDLGDLKSIKTAAEMFNSKEPELHMLFNNAGVMAPPVSQLTADGYDLQFGTNVLGHYYLTTLLLPTLLSGTKSSRDGKARVINTSSAGHQFNSLDFNTFKDSPLRRQLPSLILYNQSKYGNVVFSAELARRYGTQGIVSTSVNPGNIKTNLQRHLSRFETLTSKLILWPAPMGALTQLYAGTSPDGKDLNGKHLIPWARIGNPRADTQDPKVGRELWAWLEEQM</sequence>
<gene>
    <name evidence="5" type="ORF">FIBSPDRAFT_927931</name>
</gene>
<dbReference type="AlphaFoldDB" id="A0A166R7F9"/>
<evidence type="ECO:0000256" key="2">
    <source>
        <dbReference type="ARBA" id="ARBA00022857"/>
    </source>
</evidence>
<dbReference type="PRINTS" id="PR00081">
    <property type="entry name" value="GDHRDH"/>
</dbReference>
<name>A0A166R7F9_9AGAM</name>
<dbReference type="InterPro" id="IPR002347">
    <property type="entry name" value="SDR_fam"/>
</dbReference>
<evidence type="ECO:0000256" key="3">
    <source>
        <dbReference type="ARBA" id="ARBA00023002"/>
    </source>
</evidence>
<dbReference type="Pfam" id="PF00106">
    <property type="entry name" value="adh_short"/>
    <property type="match status" value="1"/>
</dbReference>
<proteinExistence type="inferred from homology"/>
<protein>
    <submittedName>
        <fullName evidence="5">NAD-binding protein</fullName>
    </submittedName>
</protein>
<accession>A0A166R7F9</accession>
<dbReference type="PANTHER" id="PTHR24320">
    <property type="entry name" value="RETINOL DEHYDROGENASE"/>
    <property type="match status" value="1"/>
</dbReference>
<keyword evidence="4" id="KW-0732">Signal</keyword>
<dbReference type="Gene3D" id="3.40.50.720">
    <property type="entry name" value="NAD(P)-binding Rossmann-like Domain"/>
    <property type="match status" value="1"/>
</dbReference>
<evidence type="ECO:0000313" key="5">
    <source>
        <dbReference type="EMBL" id="KZP27986.1"/>
    </source>
</evidence>
<dbReference type="Proteomes" id="UP000076532">
    <property type="component" value="Unassembled WGS sequence"/>
</dbReference>
<feature type="chain" id="PRO_5013085349" evidence="4">
    <location>
        <begin position="16"/>
        <end position="312"/>
    </location>
</feature>
<reference evidence="5 6" key="1">
    <citation type="journal article" date="2016" name="Mol. Biol. Evol.">
        <title>Comparative Genomics of Early-Diverging Mushroom-Forming Fungi Provides Insights into the Origins of Lignocellulose Decay Capabilities.</title>
        <authorList>
            <person name="Nagy L.G."/>
            <person name="Riley R."/>
            <person name="Tritt A."/>
            <person name="Adam C."/>
            <person name="Daum C."/>
            <person name="Floudas D."/>
            <person name="Sun H."/>
            <person name="Yadav J.S."/>
            <person name="Pangilinan J."/>
            <person name="Larsson K.H."/>
            <person name="Matsuura K."/>
            <person name="Barry K."/>
            <person name="Labutti K."/>
            <person name="Kuo R."/>
            <person name="Ohm R.A."/>
            <person name="Bhattacharya S.S."/>
            <person name="Shirouzu T."/>
            <person name="Yoshinaga Y."/>
            <person name="Martin F.M."/>
            <person name="Grigoriev I.V."/>
            <person name="Hibbett D.S."/>
        </authorList>
    </citation>
    <scope>NUCLEOTIDE SEQUENCE [LARGE SCALE GENOMIC DNA]</scope>
    <source>
        <strain evidence="5 6">CBS 109695</strain>
    </source>
</reference>
<dbReference type="EMBL" id="KV417506">
    <property type="protein sequence ID" value="KZP27986.1"/>
    <property type="molecule type" value="Genomic_DNA"/>
</dbReference>
<dbReference type="SUPFAM" id="SSF51735">
    <property type="entry name" value="NAD(P)-binding Rossmann-fold domains"/>
    <property type="match status" value="1"/>
</dbReference>
<evidence type="ECO:0000256" key="1">
    <source>
        <dbReference type="ARBA" id="ARBA00006484"/>
    </source>
</evidence>
<organism evidence="5 6">
    <name type="scientific">Athelia psychrophila</name>
    <dbReference type="NCBI Taxonomy" id="1759441"/>
    <lineage>
        <taxon>Eukaryota</taxon>
        <taxon>Fungi</taxon>
        <taxon>Dikarya</taxon>
        <taxon>Basidiomycota</taxon>
        <taxon>Agaricomycotina</taxon>
        <taxon>Agaricomycetes</taxon>
        <taxon>Agaricomycetidae</taxon>
        <taxon>Atheliales</taxon>
        <taxon>Atheliaceae</taxon>
        <taxon>Athelia</taxon>
    </lineage>
</organism>
<evidence type="ECO:0000313" key="6">
    <source>
        <dbReference type="Proteomes" id="UP000076532"/>
    </source>
</evidence>